<dbReference type="PANTHER" id="PTHR13748">
    <property type="entry name" value="COBW-RELATED"/>
    <property type="match status" value="1"/>
</dbReference>
<evidence type="ECO:0000313" key="9">
    <source>
        <dbReference type="Proteomes" id="UP000414233"/>
    </source>
</evidence>
<dbReference type="SMART" id="SM00833">
    <property type="entry name" value="CobW_C"/>
    <property type="match status" value="1"/>
</dbReference>
<evidence type="ECO:0000256" key="3">
    <source>
        <dbReference type="ARBA" id="ARBA00023186"/>
    </source>
</evidence>
<evidence type="ECO:0000313" key="8">
    <source>
        <dbReference type="EMBL" id="VVE16895.1"/>
    </source>
</evidence>
<reference evidence="8 9" key="1">
    <citation type="submission" date="2019-08" db="EMBL/GenBank/DDBJ databases">
        <authorList>
            <person name="Peeters C."/>
        </authorList>
    </citation>
    <scope>NUCLEOTIDE SEQUENCE [LARGE SCALE GENOMIC DNA]</scope>
    <source>
        <strain evidence="8 9">LMG 30175</strain>
    </source>
</reference>
<evidence type="ECO:0000256" key="4">
    <source>
        <dbReference type="ARBA" id="ARBA00034320"/>
    </source>
</evidence>
<dbReference type="EMBL" id="CABPRZ010000011">
    <property type="protein sequence ID" value="VVE16895.1"/>
    <property type="molecule type" value="Genomic_DNA"/>
</dbReference>
<evidence type="ECO:0000256" key="1">
    <source>
        <dbReference type="ARBA" id="ARBA00022741"/>
    </source>
</evidence>
<evidence type="ECO:0000256" key="2">
    <source>
        <dbReference type="ARBA" id="ARBA00022801"/>
    </source>
</evidence>
<dbReference type="InterPro" id="IPR011629">
    <property type="entry name" value="CobW-like_C"/>
</dbReference>
<evidence type="ECO:0000259" key="7">
    <source>
        <dbReference type="SMART" id="SM00833"/>
    </source>
</evidence>
<dbReference type="PANTHER" id="PTHR13748:SF59">
    <property type="entry name" value="COBW C-TERMINAL DOMAIN-CONTAINING PROTEIN"/>
    <property type="match status" value="1"/>
</dbReference>
<evidence type="ECO:0000256" key="5">
    <source>
        <dbReference type="ARBA" id="ARBA00045658"/>
    </source>
</evidence>
<dbReference type="Gene3D" id="3.40.50.300">
    <property type="entry name" value="P-loop containing nucleotide triphosphate hydrolases"/>
    <property type="match status" value="1"/>
</dbReference>
<comment type="function">
    <text evidence="5">Zinc chaperone that directly transfers zinc cofactor to target proteins, thereby activating them. Zinc is transferred from the CXCC motif in the GTPase domain to the zinc binding site in target proteins in a process requiring GTP hydrolysis.</text>
</comment>
<evidence type="ECO:0000256" key="6">
    <source>
        <dbReference type="ARBA" id="ARBA00049117"/>
    </source>
</evidence>
<protein>
    <submittedName>
        <fullName evidence="8">Cobalamin biosynthesis protein CobW</fullName>
    </submittedName>
</protein>
<dbReference type="Gene3D" id="3.30.1220.10">
    <property type="entry name" value="CobW-like, C-terminal domain"/>
    <property type="match status" value="1"/>
</dbReference>
<dbReference type="Pfam" id="PF02492">
    <property type="entry name" value="cobW"/>
    <property type="match status" value="1"/>
</dbReference>
<name>A0A5E4W171_9BURK</name>
<sequence>MNTPLPVAPIALTILSGFLGAGKTTLLNRILRAPHGLRIAVLINDFGDINIDAALVARRDEEVIDLANGCICCSIGSELMAALLKIAERPARPDYLIIEASGVSDPWKIAQIGLADPAFRLDGVIVLADAEAVRSLASDRYVGDIVRRQLTAADIVVLNKTDLISVSQRAEVSAWLRTLAPDARQFAAVQADVPMAVLLGAGTEPIARAARQEGAAGHGHAHHHDRQFDSWSFTADRPFCRAALERVLDGLPTDLLRGKGLLLLQDDLEHPALLQIVGRRRTLMRSPAWRDSPRTALVLIGVSGSLDPAALDAAFTAALA</sequence>
<keyword evidence="1" id="KW-0547">Nucleotide-binding</keyword>
<keyword evidence="2" id="KW-0378">Hydrolase</keyword>
<dbReference type="GO" id="GO:0000166">
    <property type="term" value="F:nucleotide binding"/>
    <property type="evidence" value="ECO:0007669"/>
    <property type="project" value="UniProtKB-KW"/>
</dbReference>
<dbReference type="InterPro" id="IPR027417">
    <property type="entry name" value="P-loop_NTPase"/>
</dbReference>
<dbReference type="Proteomes" id="UP000414233">
    <property type="component" value="Unassembled WGS sequence"/>
</dbReference>
<dbReference type="InterPro" id="IPR003495">
    <property type="entry name" value="CobW/HypB/UreG_nucleotide-bd"/>
</dbReference>
<dbReference type="RefSeq" id="WP_150697701.1">
    <property type="nucleotide sequence ID" value="NZ_CABPRZ010000011.1"/>
</dbReference>
<accession>A0A5E4W171</accession>
<dbReference type="InterPro" id="IPR036627">
    <property type="entry name" value="CobW-likC_sf"/>
</dbReference>
<dbReference type="CDD" id="cd03112">
    <property type="entry name" value="CobW-like"/>
    <property type="match status" value="1"/>
</dbReference>
<organism evidence="8 9">
    <name type="scientific">Pandoraea terrae</name>
    <dbReference type="NCBI Taxonomy" id="1537710"/>
    <lineage>
        <taxon>Bacteria</taxon>
        <taxon>Pseudomonadati</taxon>
        <taxon>Pseudomonadota</taxon>
        <taxon>Betaproteobacteria</taxon>
        <taxon>Burkholderiales</taxon>
        <taxon>Burkholderiaceae</taxon>
        <taxon>Pandoraea</taxon>
    </lineage>
</organism>
<keyword evidence="3" id="KW-0143">Chaperone</keyword>
<proteinExistence type="inferred from homology"/>
<dbReference type="SUPFAM" id="SSF90002">
    <property type="entry name" value="Hypothetical protein YjiA, C-terminal domain"/>
    <property type="match status" value="1"/>
</dbReference>
<dbReference type="GO" id="GO:0016787">
    <property type="term" value="F:hydrolase activity"/>
    <property type="evidence" value="ECO:0007669"/>
    <property type="project" value="UniProtKB-KW"/>
</dbReference>
<keyword evidence="9" id="KW-1185">Reference proteome</keyword>
<comment type="catalytic activity">
    <reaction evidence="6">
        <text>GTP + H2O = GDP + phosphate + H(+)</text>
        <dbReference type="Rhea" id="RHEA:19669"/>
        <dbReference type="ChEBI" id="CHEBI:15377"/>
        <dbReference type="ChEBI" id="CHEBI:15378"/>
        <dbReference type="ChEBI" id="CHEBI:37565"/>
        <dbReference type="ChEBI" id="CHEBI:43474"/>
        <dbReference type="ChEBI" id="CHEBI:58189"/>
    </reaction>
    <physiologicalReaction direction="left-to-right" evidence="6">
        <dbReference type="Rhea" id="RHEA:19670"/>
    </physiologicalReaction>
</comment>
<feature type="domain" description="CobW C-terminal" evidence="7">
    <location>
        <begin position="228"/>
        <end position="319"/>
    </location>
</feature>
<dbReference type="Pfam" id="PF07683">
    <property type="entry name" value="CobW_C"/>
    <property type="match status" value="1"/>
</dbReference>
<dbReference type="OrthoDB" id="9808822at2"/>
<dbReference type="SUPFAM" id="SSF52540">
    <property type="entry name" value="P-loop containing nucleoside triphosphate hydrolases"/>
    <property type="match status" value="1"/>
</dbReference>
<comment type="similarity">
    <text evidence="4">Belongs to the SIMIBI class G3E GTPase family. ZNG1 subfamily.</text>
</comment>
<gene>
    <name evidence="8" type="ORF">PTE30175_02843</name>
</gene>
<dbReference type="AlphaFoldDB" id="A0A5E4W171"/>
<dbReference type="InterPro" id="IPR051316">
    <property type="entry name" value="Zinc-reg_GTPase_activator"/>
</dbReference>